<dbReference type="Proteomes" id="UP001266305">
    <property type="component" value="Unassembled WGS sequence"/>
</dbReference>
<evidence type="ECO:0000313" key="1">
    <source>
        <dbReference type="EMBL" id="KAK2105708.1"/>
    </source>
</evidence>
<feature type="non-terminal residue" evidence="1">
    <location>
        <position position="62"/>
    </location>
</feature>
<protein>
    <submittedName>
        <fullName evidence="1">Uncharacterized protein</fullName>
    </submittedName>
</protein>
<dbReference type="EMBL" id="JASSZA010000007">
    <property type="protein sequence ID" value="KAK2105708.1"/>
    <property type="molecule type" value="Genomic_DNA"/>
</dbReference>
<organism evidence="1 2">
    <name type="scientific">Saguinus oedipus</name>
    <name type="common">Cotton-top tamarin</name>
    <name type="synonym">Oedipomidas oedipus</name>
    <dbReference type="NCBI Taxonomy" id="9490"/>
    <lineage>
        <taxon>Eukaryota</taxon>
        <taxon>Metazoa</taxon>
        <taxon>Chordata</taxon>
        <taxon>Craniata</taxon>
        <taxon>Vertebrata</taxon>
        <taxon>Euteleostomi</taxon>
        <taxon>Mammalia</taxon>
        <taxon>Eutheria</taxon>
        <taxon>Euarchontoglires</taxon>
        <taxon>Primates</taxon>
        <taxon>Haplorrhini</taxon>
        <taxon>Platyrrhini</taxon>
        <taxon>Cebidae</taxon>
        <taxon>Callitrichinae</taxon>
        <taxon>Saguinus</taxon>
    </lineage>
</organism>
<reference evidence="1 2" key="1">
    <citation type="submission" date="2023-05" db="EMBL/GenBank/DDBJ databases">
        <title>B98-5 Cell Line De Novo Hybrid Assembly: An Optical Mapping Approach.</title>
        <authorList>
            <person name="Kananen K."/>
            <person name="Auerbach J.A."/>
            <person name="Kautto E."/>
            <person name="Blachly J.S."/>
        </authorList>
    </citation>
    <scope>NUCLEOTIDE SEQUENCE [LARGE SCALE GENOMIC DNA]</scope>
    <source>
        <strain evidence="1">B95-8</strain>
        <tissue evidence="1">Cell line</tissue>
    </source>
</reference>
<accession>A0ABQ9V8N4</accession>
<keyword evidence="2" id="KW-1185">Reference proteome</keyword>
<sequence length="62" mass="6719">MTLTLTFGELQPQDASVANTDPLAGQGLRPWCDNLGIALQTFFPGPLILEVNCHRPEARGPE</sequence>
<proteinExistence type="predicted"/>
<gene>
    <name evidence="1" type="ORF">P7K49_015222</name>
</gene>
<evidence type="ECO:0000313" key="2">
    <source>
        <dbReference type="Proteomes" id="UP001266305"/>
    </source>
</evidence>
<name>A0ABQ9V8N4_SAGOE</name>
<comment type="caution">
    <text evidence="1">The sequence shown here is derived from an EMBL/GenBank/DDBJ whole genome shotgun (WGS) entry which is preliminary data.</text>
</comment>